<dbReference type="EMBL" id="CP003390">
    <property type="protein sequence ID" value="AFI83372.1"/>
    <property type="molecule type" value="Genomic_DNA"/>
</dbReference>
<accession>I1XG53</accession>
<keyword evidence="2" id="KW-1185">Reference proteome</keyword>
<dbReference type="PATRIC" id="fig|754476.3.peg.517"/>
<evidence type="ECO:0000313" key="2">
    <source>
        <dbReference type="Proteomes" id="UP000009144"/>
    </source>
</evidence>
<dbReference type="AlphaFoldDB" id="I1XG53"/>
<sequence length="113" mass="12952">MKDQQALGKIMKDQKRYVGIDKEINGGMTDTGKIIRDAWVFGLIPETETCEGWVVQGLEDLWGKVNLEWEKYGFKVANLPPEMQQKFMHIHDAAITQAKQSGWDAERDLIDEV</sequence>
<dbReference type="KEGG" id="mej:Q7A_526"/>
<dbReference type="HOGENOM" id="CLU_158704_0_0_6"/>
<reference evidence="1 2" key="2">
    <citation type="journal article" date="2013" name="Int. J. Syst. Evol. Microbiol.">
        <title>Methylophaga nitratireducenticrescens sp. nov. and Methylophaga frappieri sp. nov., isolated from the biofilm of the methanol-fed denitrification system treating the seawater at the Montreal Biodome.</title>
        <authorList>
            <person name="Villeneuve C."/>
            <person name="Martineau C."/>
            <person name="Mauffrey F."/>
            <person name="Villemur R."/>
        </authorList>
    </citation>
    <scope>NUCLEOTIDE SEQUENCE [LARGE SCALE GENOMIC DNA]</scope>
    <source>
        <strain evidence="1 2">JAM1</strain>
    </source>
</reference>
<reference evidence="1 2" key="1">
    <citation type="journal article" date="2012" name="J. Bacteriol.">
        <title>Complete genome sequences of Methylophaga sp. strain JAM1 and Methylophaga sp. strain JAM7.</title>
        <authorList>
            <person name="Villeneuve C."/>
            <person name="Martineau C."/>
            <person name="Mauffrey F."/>
            <person name="Villemur R."/>
        </authorList>
    </citation>
    <scope>NUCLEOTIDE SEQUENCE [LARGE SCALE GENOMIC DNA]</scope>
    <source>
        <strain evidence="1 2">JAM1</strain>
    </source>
</reference>
<evidence type="ECO:0000313" key="1">
    <source>
        <dbReference type="EMBL" id="AFI83372.1"/>
    </source>
</evidence>
<protein>
    <submittedName>
        <fullName evidence="1">Uncharacterized protein</fullName>
    </submittedName>
</protein>
<organism evidence="1 2">
    <name type="scientific">Methylophaga nitratireducenticrescens</name>
    <dbReference type="NCBI Taxonomy" id="754476"/>
    <lineage>
        <taxon>Bacteria</taxon>
        <taxon>Pseudomonadati</taxon>
        <taxon>Pseudomonadota</taxon>
        <taxon>Gammaproteobacteria</taxon>
        <taxon>Thiotrichales</taxon>
        <taxon>Piscirickettsiaceae</taxon>
        <taxon>Methylophaga</taxon>
    </lineage>
</organism>
<dbReference type="Proteomes" id="UP000009144">
    <property type="component" value="Chromosome"/>
</dbReference>
<gene>
    <name evidence="1" type="ordered locus">Q7A_526</name>
</gene>
<name>I1XG53_METNJ</name>
<dbReference type="STRING" id="754476.Q7A_526"/>
<dbReference type="eggNOG" id="ENOG5032WAV">
    <property type="taxonomic scope" value="Bacteria"/>
</dbReference>
<proteinExistence type="predicted"/>